<dbReference type="SUPFAM" id="SSF101473">
    <property type="entry name" value="DhaL-like"/>
    <property type="match status" value="1"/>
</dbReference>
<dbReference type="AlphaFoldDB" id="A0A3E2BPA0"/>
<dbReference type="SUPFAM" id="SSF82549">
    <property type="entry name" value="DAK1/DegV-like"/>
    <property type="match status" value="1"/>
</dbReference>
<dbReference type="PROSITE" id="PS51482">
    <property type="entry name" value="DEGV"/>
    <property type="match status" value="1"/>
</dbReference>
<dbReference type="Pfam" id="PF21645">
    <property type="entry name" value="FakA-like_M"/>
    <property type="match status" value="1"/>
</dbReference>
<protein>
    <submittedName>
        <fullName evidence="3">Dihydroxyacetone kinase family protein</fullName>
    </submittedName>
</protein>
<evidence type="ECO:0000256" key="1">
    <source>
        <dbReference type="ARBA" id="ARBA00023121"/>
    </source>
</evidence>
<dbReference type="InterPro" id="IPR003797">
    <property type="entry name" value="DegV"/>
</dbReference>
<keyword evidence="1" id="KW-0446">Lipid-binding</keyword>
<keyword evidence="3" id="KW-0418">Kinase</keyword>
<dbReference type="InterPro" id="IPR036117">
    <property type="entry name" value="DhaL_dom_sf"/>
</dbReference>
<dbReference type="Gene3D" id="3.30.1180.10">
    <property type="match status" value="1"/>
</dbReference>
<dbReference type="Pfam" id="PF02645">
    <property type="entry name" value="DegV"/>
    <property type="match status" value="1"/>
</dbReference>
<dbReference type="SMART" id="SM01120">
    <property type="entry name" value="Dak2"/>
    <property type="match status" value="1"/>
</dbReference>
<dbReference type="InterPro" id="IPR004007">
    <property type="entry name" value="DhaL_dom"/>
</dbReference>
<keyword evidence="3" id="KW-0808">Transferase</keyword>
<dbReference type="SMART" id="SM01121">
    <property type="entry name" value="Dak1_2"/>
    <property type="match status" value="1"/>
</dbReference>
<dbReference type="InterPro" id="IPR043168">
    <property type="entry name" value="DegV_C"/>
</dbReference>
<dbReference type="InterPro" id="IPR033470">
    <property type="entry name" value="FakA-like_C"/>
</dbReference>
<dbReference type="EMBL" id="QUAH01000003">
    <property type="protein sequence ID" value="RFT16565.1"/>
    <property type="molecule type" value="Genomic_DNA"/>
</dbReference>
<dbReference type="GO" id="GO:0004371">
    <property type="term" value="F:glycerone kinase activity"/>
    <property type="evidence" value="ECO:0007669"/>
    <property type="project" value="InterPro"/>
</dbReference>
<dbReference type="PANTHER" id="PTHR33434:SF8">
    <property type="entry name" value="DEGV DOMAIN-CONTAINING PROTEIN SPR1019"/>
    <property type="match status" value="1"/>
</dbReference>
<reference evidence="3 4" key="1">
    <citation type="submission" date="2018-08" db="EMBL/GenBank/DDBJ databases">
        <title>Genome analysis of the thermophilic bacterium of the candidate phylum Aminicenantes from deep subsurface aquifer revealed its physiology and ecological role.</title>
        <authorList>
            <person name="Kadnikov V.V."/>
            <person name="Mardanov A.V."/>
            <person name="Beletsky A.V."/>
            <person name="Karnachuk O.V."/>
            <person name="Ravin N.V."/>
        </authorList>
    </citation>
    <scope>NUCLEOTIDE SEQUENCE [LARGE SCALE GENOMIC DNA]</scope>
    <source>
        <strain evidence="3">BY38</strain>
    </source>
</reference>
<proteinExistence type="predicted"/>
<dbReference type="Gene3D" id="3.40.50.10170">
    <property type="match status" value="1"/>
</dbReference>
<evidence type="ECO:0000313" key="3">
    <source>
        <dbReference type="EMBL" id="RFT16565.1"/>
    </source>
</evidence>
<gene>
    <name evidence="3" type="ORF">OP8BY_1743</name>
</gene>
<organism evidence="3 4">
    <name type="scientific">Candidatus Saccharicenans subterraneus</name>
    <dbReference type="NCBI Taxonomy" id="2508984"/>
    <lineage>
        <taxon>Bacteria</taxon>
        <taxon>Candidatus Aminicenantota</taxon>
        <taxon>Candidatus Aminicenantia</taxon>
        <taxon>Candidatus Aminicenantales</taxon>
        <taxon>Candidatus Saccharicenantaceae</taxon>
        <taxon>Candidatus Saccharicenans</taxon>
    </lineage>
</organism>
<evidence type="ECO:0000313" key="4">
    <source>
        <dbReference type="Proteomes" id="UP000257323"/>
    </source>
</evidence>
<dbReference type="PROSITE" id="PS51480">
    <property type="entry name" value="DHAL"/>
    <property type="match status" value="1"/>
</dbReference>
<dbReference type="NCBIfam" id="TIGR00762">
    <property type="entry name" value="DegV"/>
    <property type="match status" value="1"/>
</dbReference>
<dbReference type="InterPro" id="IPR050270">
    <property type="entry name" value="DegV_domain_contain"/>
</dbReference>
<dbReference type="Pfam" id="PF02734">
    <property type="entry name" value="Dak2"/>
    <property type="match status" value="1"/>
</dbReference>
<name>A0A3E2BPA0_9BACT</name>
<dbReference type="PANTHER" id="PTHR33434">
    <property type="entry name" value="DEGV DOMAIN-CONTAINING PROTEIN DR_1986-RELATED"/>
    <property type="match status" value="1"/>
</dbReference>
<dbReference type="InterPro" id="IPR048394">
    <property type="entry name" value="FakA-like_M"/>
</dbReference>
<dbReference type="GO" id="GO:0008289">
    <property type="term" value="F:lipid binding"/>
    <property type="evidence" value="ECO:0007669"/>
    <property type="project" value="UniProtKB-KW"/>
</dbReference>
<dbReference type="GO" id="GO:0006071">
    <property type="term" value="P:glycerol metabolic process"/>
    <property type="evidence" value="ECO:0007669"/>
    <property type="project" value="InterPro"/>
</dbReference>
<feature type="domain" description="DhaL" evidence="2">
    <location>
        <begin position="9"/>
        <end position="199"/>
    </location>
</feature>
<dbReference type="Proteomes" id="UP000257323">
    <property type="component" value="Unassembled WGS sequence"/>
</dbReference>
<dbReference type="Gene3D" id="1.25.40.340">
    <property type="match status" value="1"/>
</dbReference>
<accession>A0A3E2BPA0</accession>
<comment type="caution">
    <text evidence="3">The sequence shown here is derived from an EMBL/GenBank/DDBJ whole genome shotgun (WGS) entry which is preliminary data.</text>
</comment>
<evidence type="ECO:0000259" key="2">
    <source>
        <dbReference type="PROSITE" id="PS51480"/>
    </source>
</evidence>
<sequence length="592" mass="66153">MKIKYLDGRRLYFAFLAGGKAIIKDFAYLNRINVFPVPDGDTGTNLASTMKAIAEQARPSRSIKESLRSIADAALTGARGNSGLIFAQYIYGLSKELGNEIKISTARFGESVRNAVRYAYNSIAHPQEGTMLTLIREWAEEVYQNRHRFSDYHELLHHSLEKARQVLHDTPKKLAVLKKAGVVDAGAKGFVDFIEGVVHFIHQGSLKNVLSQDLLEIEFQEAPHKIKEDIPFRYCTEALLVGQNLELEKIKEIVVKAGDSAIVGGSETKARFHVHTNHPQELFFALKDLGTITQPKAEDMKLQAEIALKPRGRVALVVDSSCDLPAELLEKNQVVVIPFLINIKEHVFLDKLTISPEKLYELLEREEILPHSAQPSPKTLENWFSFLLSHFESVLVMTISGGLSGYYNLAKTVAEKFPADKVRVVDSRHLSGTYGLIVQRLLQEWPGVQDLDQLASLADSLSRKTELLVDIRTLKYMVKGGRVSPMKGLLARLLNIKPIITLDEKGKAIAAGKSFSRKQNFKKILKMVREKHLAHPIHSFSVVHVKNRERAEAYAREIEKICGRPASFIQDVSPVVGVHNGIGAVGLCLTYE</sequence>